<dbReference type="Pfam" id="PF12833">
    <property type="entry name" value="HTH_18"/>
    <property type="match status" value="1"/>
</dbReference>
<accession>A0A413H198</accession>
<dbReference type="AlphaFoldDB" id="A0A413H198"/>
<organism evidence="5 6">
    <name type="scientific">Bacteroides stercorirosoris</name>
    <dbReference type="NCBI Taxonomy" id="871324"/>
    <lineage>
        <taxon>Bacteria</taxon>
        <taxon>Pseudomonadati</taxon>
        <taxon>Bacteroidota</taxon>
        <taxon>Bacteroidia</taxon>
        <taxon>Bacteroidales</taxon>
        <taxon>Bacteroidaceae</taxon>
        <taxon>Bacteroides</taxon>
    </lineage>
</organism>
<dbReference type="PROSITE" id="PS01124">
    <property type="entry name" value="HTH_ARAC_FAMILY_2"/>
    <property type="match status" value="1"/>
</dbReference>
<protein>
    <submittedName>
        <fullName evidence="5">AraC family transcriptional regulator</fullName>
    </submittedName>
</protein>
<feature type="domain" description="HTH araC/xylS-type" evidence="4">
    <location>
        <begin position="1"/>
        <end position="57"/>
    </location>
</feature>
<dbReference type="EMBL" id="QSCF01000030">
    <property type="protein sequence ID" value="RGX77202.1"/>
    <property type="molecule type" value="Genomic_DNA"/>
</dbReference>
<keyword evidence="3" id="KW-0804">Transcription</keyword>
<evidence type="ECO:0000256" key="1">
    <source>
        <dbReference type="ARBA" id="ARBA00023015"/>
    </source>
</evidence>
<dbReference type="PANTHER" id="PTHR43280">
    <property type="entry name" value="ARAC-FAMILY TRANSCRIPTIONAL REGULATOR"/>
    <property type="match status" value="1"/>
</dbReference>
<gene>
    <name evidence="5" type="ORF">DXA68_16360</name>
</gene>
<dbReference type="GO" id="GO:0043565">
    <property type="term" value="F:sequence-specific DNA binding"/>
    <property type="evidence" value="ECO:0007669"/>
    <property type="project" value="InterPro"/>
</dbReference>
<evidence type="ECO:0000259" key="4">
    <source>
        <dbReference type="PROSITE" id="PS01124"/>
    </source>
</evidence>
<dbReference type="InterPro" id="IPR009057">
    <property type="entry name" value="Homeodomain-like_sf"/>
</dbReference>
<sequence>MYSWISQSLMCEVCKVLDETNIPISQIAEELNFSDQAVLSKFFKRYKGVSPLNYRNR</sequence>
<dbReference type="SUPFAM" id="SSF46689">
    <property type="entry name" value="Homeodomain-like"/>
    <property type="match status" value="1"/>
</dbReference>
<keyword evidence="2" id="KW-0238">DNA-binding</keyword>
<evidence type="ECO:0000313" key="6">
    <source>
        <dbReference type="Proteomes" id="UP000286075"/>
    </source>
</evidence>
<dbReference type="Gene3D" id="1.10.10.60">
    <property type="entry name" value="Homeodomain-like"/>
    <property type="match status" value="1"/>
</dbReference>
<evidence type="ECO:0000256" key="3">
    <source>
        <dbReference type="ARBA" id="ARBA00023163"/>
    </source>
</evidence>
<proteinExistence type="predicted"/>
<name>A0A413H198_9BACE</name>
<dbReference type="GO" id="GO:0003700">
    <property type="term" value="F:DNA-binding transcription factor activity"/>
    <property type="evidence" value="ECO:0007669"/>
    <property type="project" value="InterPro"/>
</dbReference>
<comment type="caution">
    <text evidence="5">The sequence shown here is derived from an EMBL/GenBank/DDBJ whole genome shotgun (WGS) entry which is preliminary data.</text>
</comment>
<evidence type="ECO:0000256" key="2">
    <source>
        <dbReference type="ARBA" id="ARBA00023125"/>
    </source>
</evidence>
<reference evidence="5 6" key="1">
    <citation type="submission" date="2018-08" db="EMBL/GenBank/DDBJ databases">
        <title>A genome reference for cultivated species of the human gut microbiota.</title>
        <authorList>
            <person name="Zou Y."/>
            <person name="Xue W."/>
            <person name="Luo G."/>
        </authorList>
    </citation>
    <scope>NUCLEOTIDE SEQUENCE [LARGE SCALE GENOMIC DNA]</scope>
    <source>
        <strain evidence="5 6">OF03-9BH</strain>
    </source>
</reference>
<dbReference type="InterPro" id="IPR018060">
    <property type="entry name" value="HTH_AraC"/>
</dbReference>
<evidence type="ECO:0000313" key="5">
    <source>
        <dbReference type="EMBL" id="RGX77202.1"/>
    </source>
</evidence>
<dbReference type="Proteomes" id="UP000286075">
    <property type="component" value="Unassembled WGS sequence"/>
</dbReference>
<keyword evidence="1" id="KW-0805">Transcription regulation</keyword>
<dbReference type="PANTHER" id="PTHR43280:SF32">
    <property type="entry name" value="TRANSCRIPTIONAL REGULATORY PROTEIN"/>
    <property type="match status" value="1"/>
</dbReference>